<dbReference type="InterPro" id="IPR019758">
    <property type="entry name" value="Pept_S26A_signal_pept_1_CS"/>
</dbReference>
<dbReference type="Pfam" id="PF10502">
    <property type="entry name" value="Peptidase_S26"/>
    <property type="match status" value="1"/>
</dbReference>
<dbReference type="EMBL" id="JBHMCY010000075">
    <property type="protein sequence ID" value="MFB9466666.1"/>
    <property type="molecule type" value="Genomic_DNA"/>
</dbReference>
<name>A0ABV5N9F9_9ACTN</name>
<keyword evidence="3" id="KW-0472">Membrane</keyword>
<comment type="caution">
    <text evidence="5">The sequence shown here is derived from an EMBL/GenBank/DDBJ whole genome shotgun (WGS) entry which is preliminary data.</text>
</comment>
<accession>A0ABV5N9F9</accession>
<feature type="transmembrane region" description="Helical" evidence="3">
    <location>
        <begin position="49"/>
        <end position="70"/>
    </location>
</feature>
<dbReference type="InterPro" id="IPR019533">
    <property type="entry name" value="Peptidase_S26"/>
</dbReference>
<dbReference type="SUPFAM" id="SSF51306">
    <property type="entry name" value="LexA/Signal peptidase"/>
    <property type="match status" value="1"/>
</dbReference>
<dbReference type="CDD" id="cd06530">
    <property type="entry name" value="S26_SPase_I"/>
    <property type="match status" value="1"/>
</dbReference>
<evidence type="ECO:0000313" key="6">
    <source>
        <dbReference type="Proteomes" id="UP001589709"/>
    </source>
</evidence>
<dbReference type="RefSeq" id="WP_381349674.1">
    <property type="nucleotide sequence ID" value="NZ_JBHMCY010000075.1"/>
</dbReference>
<dbReference type="Gene3D" id="2.10.109.10">
    <property type="entry name" value="Umud Fragment, subunit A"/>
    <property type="match status" value="1"/>
</dbReference>
<keyword evidence="3" id="KW-0812">Transmembrane</keyword>
<reference evidence="5 6" key="1">
    <citation type="submission" date="2024-09" db="EMBL/GenBank/DDBJ databases">
        <authorList>
            <person name="Sun Q."/>
            <person name="Mori K."/>
        </authorList>
    </citation>
    <scope>NUCLEOTIDE SEQUENCE [LARGE SCALE GENOMIC DNA]</scope>
    <source>
        <strain evidence="5 6">JCM 6917</strain>
    </source>
</reference>
<evidence type="ECO:0000256" key="3">
    <source>
        <dbReference type="SAM" id="Phobius"/>
    </source>
</evidence>
<proteinExistence type="predicted"/>
<feature type="domain" description="Peptidase S26" evidence="4">
    <location>
        <begin position="2"/>
        <end position="40"/>
    </location>
</feature>
<gene>
    <name evidence="5" type="ORF">ACFF45_29200</name>
</gene>
<protein>
    <submittedName>
        <fullName evidence="5">S26 family signal peptidase</fullName>
    </submittedName>
</protein>
<dbReference type="PROSITE" id="PS00761">
    <property type="entry name" value="SPASE_I_3"/>
    <property type="match status" value="1"/>
</dbReference>
<evidence type="ECO:0000256" key="1">
    <source>
        <dbReference type="ARBA" id="ARBA00022801"/>
    </source>
</evidence>
<dbReference type="Proteomes" id="UP001589709">
    <property type="component" value="Unassembled WGS sequence"/>
</dbReference>
<keyword evidence="1" id="KW-0378">Hydrolase</keyword>
<feature type="region of interest" description="Disordered" evidence="2">
    <location>
        <begin position="156"/>
        <end position="178"/>
    </location>
</feature>
<sequence>MPDGRLFVLGDHRVNSRDSRAFAGDQGGTVPAAAVVGRVTGARTVPVRLALLLLLGLVLVLVLVAVLPALGAGRRRRRPTDVRLWPENLCHTERFARTRTPPPHGVPLAHAGTSAVRGHACRATTLRTHGAPPLPSKRRGPVVRISGCRRAVSGRPGWPRGRGPWRPRPRCRCPAPGR</sequence>
<keyword evidence="3" id="KW-1133">Transmembrane helix</keyword>
<keyword evidence="6" id="KW-1185">Reference proteome</keyword>
<evidence type="ECO:0000256" key="2">
    <source>
        <dbReference type="SAM" id="MobiDB-lite"/>
    </source>
</evidence>
<evidence type="ECO:0000313" key="5">
    <source>
        <dbReference type="EMBL" id="MFB9466666.1"/>
    </source>
</evidence>
<dbReference type="InterPro" id="IPR036286">
    <property type="entry name" value="LexA/Signal_pep-like_sf"/>
</dbReference>
<evidence type="ECO:0000259" key="4">
    <source>
        <dbReference type="Pfam" id="PF10502"/>
    </source>
</evidence>
<organism evidence="5 6">
    <name type="scientific">Streptomyces cinereospinus</name>
    <dbReference type="NCBI Taxonomy" id="285561"/>
    <lineage>
        <taxon>Bacteria</taxon>
        <taxon>Bacillati</taxon>
        <taxon>Actinomycetota</taxon>
        <taxon>Actinomycetes</taxon>
        <taxon>Kitasatosporales</taxon>
        <taxon>Streptomycetaceae</taxon>
        <taxon>Streptomyces</taxon>
    </lineage>
</organism>